<accession>A0ABY1S6E5</accession>
<feature type="transmembrane region" description="Helical" evidence="7">
    <location>
        <begin position="113"/>
        <end position="137"/>
    </location>
</feature>
<comment type="subcellular location">
    <subcellularLocation>
        <location evidence="1 7">Cell membrane</location>
        <topology evidence="1 7">Multi-pass membrane protein</topology>
    </subcellularLocation>
</comment>
<dbReference type="PANTHER" id="PTHR43744">
    <property type="entry name" value="ABC TRANSPORTER PERMEASE PROTEIN MG189-RELATED-RELATED"/>
    <property type="match status" value="1"/>
</dbReference>
<feature type="transmembrane region" description="Helical" evidence="7">
    <location>
        <begin position="82"/>
        <end position="101"/>
    </location>
</feature>
<dbReference type="InterPro" id="IPR035906">
    <property type="entry name" value="MetI-like_sf"/>
</dbReference>
<evidence type="ECO:0000259" key="8">
    <source>
        <dbReference type="PROSITE" id="PS50928"/>
    </source>
</evidence>
<evidence type="ECO:0000256" key="3">
    <source>
        <dbReference type="ARBA" id="ARBA00022475"/>
    </source>
</evidence>
<organism evidence="9 10">
    <name type="scientific">Caldicellulosiruptor bescii</name>
    <name type="common">Anaerocellum thermophilum</name>
    <dbReference type="NCBI Taxonomy" id="31899"/>
    <lineage>
        <taxon>Bacteria</taxon>
        <taxon>Bacillati</taxon>
        <taxon>Bacillota</taxon>
        <taxon>Bacillota incertae sedis</taxon>
        <taxon>Caldicellulosiruptorales</taxon>
        <taxon>Caldicellulosiruptoraceae</taxon>
        <taxon>Caldicellulosiruptor</taxon>
    </lineage>
</organism>
<keyword evidence="5 7" id="KW-1133">Transmembrane helix</keyword>
<comment type="similarity">
    <text evidence="7">Belongs to the binding-protein-dependent transport system permease family.</text>
</comment>
<dbReference type="Gene3D" id="1.10.3720.10">
    <property type="entry name" value="MetI-like"/>
    <property type="match status" value="1"/>
</dbReference>
<reference evidence="9 10" key="1">
    <citation type="submission" date="2017-05" db="EMBL/GenBank/DDBJ databases">
        <authorList>
            <person name="Varghese N."/>
            <person name="Submissions S."/>
        </authorList>
    </citation>
    <scope>NUCLEOTIDE SEQUENCE [LARGE SCALE GENOMIC DNA]</scope>
    <source>
        <strain evidence="9 10">MACB1020</strain>
    </source>
</reference>
<evidence type="ECO:0000256" key="5">
    <source>
        <dbReference type="ARBA" id="ARBA00022989"/>
    </source>
</evidence>
<protein>
    <submittedName>
        <fullName evidence="9">Oligogalacturonide transport system permease protein</fullName>
    </submittedName>
</protein>
<feature type="transmembrane region" description="Helical" evidence="7">
    <location>
        <begin position="12"/>
        <end position="33"/>
    </location>
</feature>
<evidence type="ECO:0000256" key="2">
    <source>
        <dbReference type="ARBA" id="ARBA00022448"/>
    </source>
</evidence>
<feature type="transmembrane region" description="Helical" evidence="7">
    <location>
        <begin position="247"/>
        <end position="270"/>
    </location>
</feature>
<dbReference type="PANTHER" id="PTHR43744:SF6">
    <property type="entry name" value="ABC TRANSPORTER PERMEASE PROTEIN YESQ-RELATED"/>
    <property type="match status" value="1"/>
</dbReference>
<comment type="caution">
    <text evidence="9">The sequence shown here is derived from an EMBL/GenBank/DDBJ whole genome shotgun (WGS) entry which is preliminary data.</text>
</comment>
<dbReference type="PROSITE" id="PS50928">
    <property type="entry name" value="ABC_TM1"/>
    <property type="match status" value="1"/>
</dbReference>
<feature type="domain" description="ABC transmembrane type-1" evidence="8">
    <location>
        <begin position="78"/>
        <end position="270"/>
    </location>
</feature>
<dbReference type="RefSeq" id="WP_015908697.1">
    <property type="nucleotide sequence ID" value="NZ_FUZJ01000001.1"/>
</dbReference>
<keyword evidence="6 7" id="KW-0472">Membrane</keyword>
<evidence type="ECO:0000313" key="9">
    <source>
        <dbReference type="EMBL" id="SMR91823.1"/>
    </source>
</evidence>
<dbReference type="Pfam" id="PF00528">
    <property type="entry name" value="BPD_transp_1"/>
    <property type="match status" value="1"/>
</dbReference>
<dbReference type="EMBL" id="FXXC01000001">
    <property type="protein sequence ID" value="SMR91823.1"/>
    <property type="molecule type" value="Genomic_DNA"/>
</dbReference>
<keyword evidence="2 7" id="KW-0813">Transport</keyword>
<dbReference type="Proteomes" id="UP000196803">
    <property type="component" value="Unassembled WGS sequence"/>
</dbReference>
<gene>
    <name evidence="9" type="ORF">SAMN05216240_0670</name>
</gene>
<keyword evidence="10" id="KW-1185">Reference proteome</keyword>
<keyword evidence="4 7" id="KW-0812">Transmembrane</keyword>
<dbReference type="GeneID" id="31773725"/>
<dbReference type="CDD" id="cd06261">
    <property type="entry name" value="TM_PBP2"/>
    <property type="match status" value="1"/>
</dbReference>
<dbReference type="SUPFAM" id="SSF161098">
    <property type="entry name" value="MetI-like"/>
    <property type="match status" value="1"/>
</dbReference>
<feature type="transmembrane region" description="Helical" evidence="7">
    <location>
        <begin position="190"/>
        <end position="213"/>
    </location>
</feature>
<evidence type="ECO:0000256" key="7">
    <source>
        <dbReference type="RuleBase" id="RU363032"/>
    </source>
</evidence>
<keyword evidence="3" id="KW-1003">Cell membrane</keyword>
<feature type="transmembrane region" description="Helical" evidence="7">
    <location>
        <begin position="149"/>
        <end position="169"/>
    </location>
</feature>
<proteinExistence type="inferred from homology"/>
<sequence length="285" mass="32413">MYSQNKIVKNTISLFITYAFLILFGLFMIYPLLWVVSAAFKSNDEIFKSLSLFPQKIVTDSFIKGWQGTGQYTFGRFFANNLILVIPVVFFTIISSTLVAYGFARFNFPLKRLFFVILISTLMLPDSVNLIPRYILFNAFGWVDSYKPFIIPSMFASTPFFVFMMIQFMRGLPREIEEAAIIDGCNSFQILLRITGPLCKTAMISMGIFQFIWTWNDFLGPLIYINSVEKYTIALGLRMCVDSAAAIAWNQIMAMTVIAMLPCIIIFFAAQKYFVEGIATSGIKG</sequence>
<evidence type="ECO:0000256" key="1">
    <source>
        <dbReference type="ARBA" id="ARBA00004651"/>
    </source>
</evidence>
<evidence type="ECO:0000313" key="10">
    <source>
        <dbReference type="Proteomes" id="UP000196803"/>
    </source>
</evidence>
<evidence type="ECO:0000256" key="6">
    <source>
        <dbReference type="ARBA" id="ARBA00023136"/>
    </source>
</evidence>
<name>A0ABY1S6E5_CALBS</name>
<evidence type="ECO:0000256" key="4">
    <source>
        <dbReference type="ARBA" id="ARBA00022692"/>
    </source>
</evidence>
<dbReference type="InterPro" id="IPR000515">
    <property type="entry name" value="MetI-like"/>
</dbReference>